<accession>A0A0M3I673</accession>
<reference evidence="3" key="1">
    <citation type="submission" date="2017-02" db="UniProtKB">
        <authorList>
            <consortium name="WormBaseParasite"/>
        </authorList>
    </citation>
    <scope>IDENTIFICATION</scope>
</reference>
<sequence>MLFERFQNCASNVLFICCETSFSIVTRPLTSRWLLFLLGTLMWQLQHALDGLILVVVEWRNRQKQTKNVNVVVAAWSTK</sequence>
<evidence type="ECO:0000313" key="3">
    <source>
        <dbReference type="WBParaSite" id="ALUE_0001251301-mRNA-1"/>
    </source>
</evidence>
<dbReference type="WBParaSite" id="ALUE_0001251301-mRNA-1">
    <property type="protein sequence ID" value="ALUE_0001251301-mRNA-1"/>
    <property type="gene ID" value="ALUE_0001251301"/>
</dbReference>
<protein>
    <submittedName>
        <fullName evidence="3">7TM_GPCR_Srx domain-containing protein</fullName>
    </submittedName>
</protein>
<dbReference type="AlphaFoldDB" id="A0A0M3I673"/>
<organism evidence="2 3">
    <name type="scientific">Ascaris lumbricoides</name>
    <name type="common">Giant roundworm</name>
    <dbReference type="NCBI Taxonomy" id="6252"/>
    <lineage>
        <taxon>Eukaryota</taxon>
        <taxon>Metazoa</taxon>
        <taxon>Ecdysozoa</taxon>
        <taxon>Nematoda</taxon>
        <taxon>Chromadorea</taxon>
        <taxon>Rhabditida</taxon>
        <taxon>Spirurina</taxon>
        <taxon>Ascaridomorpha</taxon>
        <taxon>Ascaridoidea</taxon>
        <taxon>Ascarididae</taxon>
        <taxon>Ascaris</taxon>
    </lineage>
</organism>
<proteinExistence type="predicted"/>
<keyword evidence="2" id="KW-1185">Reference proteome</keyword>
<dbReference type="Pfam" id="PF10328">
    <property type="entry name" value="7TM_GPCR_Srx"/>
    <property type="match status" value="1"/>
</dbReference>
<dbReference type="InterPro" id="IPR019430">
    <property type="entry name" value="7TM_GPCR_serpentine_rcpt_Srx"/>
</dbReference>
<feature type="domain" description="7TM GPCR serpentine receptor class x (Srx)" evidence="1">
    <location>
        <begin position="6"/>
        <end position="56"/>
    </location>
</feature>
<dbReference type="Proteomes" id="UP000036681">
    <property type="component" value="Unplaced"/>
</dbReference>
<evidence type="ECO:0000313" key="2">
    <source>
        <dbReference type="Proteomes" id="UP000036681"/>
    </source>
</evidence>
<name>A0A0M3I673_ASCLU</name>
<evidence type="ECO:0000259" key="1">
    <source>
        <dbReference type="Pfam" id="PF10328"/>
    </source>
</evidence>